<sequence length="369" mass="41092">MSGGQKQRIQLARAVYDDADIYLLNDPFSVVDAHTAATLFHDCVMTSLEKKTVVLVTHQVEFLSSVDRILVVSTYWLAFAIEIPDIRNGTLIGVYALISTLSAVFFCLRSLVTTHLGLRASKSLFSSFTNAIFKAPKSFFDSTLVGRILTRALSDLSILDFDIPFSILFVLGPLIELVVTIIIMASVTWQVLIVAILALIASKYVQDYYLATARELIRINGTTKAPMMNYASKTSLGVVTISAFKRTQTFFSNYIKLVDRDVVAFFHTNGVLEWLVIRIETLQNFTLFTIAFLLVLLPKGTIAPGLVGLSLSYALSLTGTHVFMVRWHCNLANYIVSVERIKQFMHIPPEPAAIVEARSRRARGPKGER</sequence>
<dbReference type="InterPro" id="IPR011527">
    <property type="entry name" value="ABC1_TM_dom"/>
</dbReference>
<evidence type="ECO:0000256" key="8">
    <source>
        <dbReference type="ARBA" id="ARBA00022840"/>
    </source>
</evidence>
<keyword evidence="8" id="KW-0067">ATP-binding</keyword>
<comment type="caution">
    <text evidence="15">The sequence shown here is derived from an EMBL/GenBank/DDBJ whole genome shotgun (WGS) entry which is preliminary data.</text>
</comment>
<organism evidence="15 16">
    <name type="scientific">Linum tenue</name>
    <dbReference type="NCBI Taxonomy" id="586396"/>
    <lineage>
        <taxon>Eukaryota</taxon>
        <taxon>Viridiplantae</taxon>
        <taxon>Streptophyta</taxon>
        <taxon>Embryophyta</taxon>
        <taxon>Tracheophyta</taxon>
        <taxon>Spermatophyta</taxon>
        <taxon>Magnoliopsida</taxon>
        <taxon>eudicotyledons</taxon>
        <taxon>Gunneridae</taxon>
        <taxon>Pentapetalae</taxon>
        <taxon>rosids</taxon>
        <taxon>fabids</taxon>
        <taxon>Malpighiales</taxon>
        <taxon>Linaceae</taxon>
        <taxon>Linum</taxon>
    </lineage>
</organism>
<evidence type="ECO:0000256" key="12">
    <source>
        <dbReference type="ARBA" id="ARBA00034018"/>
    </source>
</evidence>
<keyword evidence="5 13" id="KW-0812">Transmembrane</keyword>
<comment type="subcellular location">
    <subcellularLocation>
        <location evidence="1">Membrane</location>
        <topology evidence="1">Multi-pass membrane protein</topology>
    </subcellularLocation>
</comment>
<feature type="transmembrane region" description="Helical" evidence="13">
    <location>
        <begin position="285"/>
        <end position="307"/>
    </location>
</feature>
<dbReference type="SUPFAM" id="SSF52540">
    <property type="entry name" value="P-loop containing nucleoside triphosphate hydrolases"/>
    <property type="match status" value="1"/>
</dbReference>
<evidence type="ECO:0000256" key="9">
    <source>
        <dbReference type="ARBA" id="ARBA00022967"/>
    </source>
</evidence>
<dbReference type="GO" id="GO:0005524">
    <property type="term" value="F:ATP binding"/>
    <property type="evidence" value="ECO:0007669"/>
    <property type="project" value="UniProtKB-KW"/>
</dbReference>
<evidence type="ECO:0000256" key="6">
    <source>
        <dbReference type="ARBA" id="ARBA00022737"/>
    </source>
</evidence>
<keyword evidence="10 13" id="KW-1133">Transmembrane helix</keyword>
<dbReference type="PROSITE" id="PS50929">
    <property type="entry name" value="ABC_TM1F"/>
    <property type="match status" value="1"/>
</dbReference>
<dbReference type="InterPro" id="IPR027417">
    <property type="entry name" value="P-loop_NTPase"/>
</dbReference>
<evidence type="ECO:0000256" key="10">
    <source>
        <dbReference type="ARBA" id="ARBA00022989"/>
    </source>
</evidence>
<dbReference type="Proteomes" id="UP001154282">
    <property type="component" value="Unassembled WGS sequence"/>
</dbReference>
<dbReference type="Gene3D" id="1.20.1560.10">
    <property type="entry name" value="ABC transporter type 1, transmembrane domain"/>
    <property type="match status" value="1"/>
</dbReference>
<keyword evidence="7" id="KW-0547">Nucleotide-binding</keyword>
<dbReference type="Pfam" id="PF00664">
    <property type="entry name" value="ABC_membrane"/>
    <property type="match status" value="1"/>
</dbReference>
<keyword evidence="6" id="KW-0677">Repeat</keyword>
<evidence type="ECO:0000256" key="5">
    <source>
        <dbReference type="ARBA" id="ARBA00022692"/>
    </source>
</evidence>
<evidence type="ECO:0000313" key="16">
    <source>
        <dbReference type="Proteomes" id="UP001154282"/>
    </source>
</evidence>
<dbReference type="AlphaFoldDB" id="A0AAV0I658"/>
<feature type="domain" description="ABC transmembrane type-1" evidence="14">
    <location>
        <begin position="69"/>
        <end position="319"/>
    </location>
</feature>
<evidence type="ECO:0000259" key="14">
    <source>
        <dbReference type="PROSITE" id="PS50929"/>
    </source>
</evidence>
<dbReference type="EC" id="7.6.2.2" evidence="3"/>
<evidence type="ECO:0000256" key="11">
    <source>
        <dbReference type="ARBA" id="ARBA00023136"/>
    </source>
</evidence>
<comment type="similarity">
    <text evidence="2">Belongs to the ABC transporter superfamily. ABCC family. Conjugate transporter (TC 3.A.1.208) subfamily.</text>
</comment>
<accession>A0AAV0I658</accession>
<dbReference type="GO" id="GO:0016020">
    <property type="term" value="C:membrane"/>
    <property type="evidence" value="ECO:0007669"/>
    <property type="project" value="UniProtKB-SubCell"/>
</dbReference>
<dbReference type="CDD" id="cd18580">
    <property type="entry name" value="ABC_6TM_ABCC_D2"/>
    <property type="match status" value="1"/>
</dbReference>
<keyword evidence="16" id="KW-1185">Reference proteome</keyword>
<comment type="catalytic activity">
    <reaction evidence="12">
        <text>ATP + H2O + xenobioticSide 1 = ADP + phosphate + xenobioticSide 2.</text>
        <dbReference type="EC" id="7.6.2.2"/>
    </reaction>
</comment>
<dbReference type="Gene3D" id="3.40.50.300">
    <property type="entry name" value="P-loop containing nucleotide triphosphate hydrolases"/>
    <property type="match status" value="1"/>
</dbReference>
<dbReference type="InterPro" id="IPR044726">
    <property type="entry name" value="ABCC_6TM_D2"/>
</dbReference>
<evidence type="ECO:0000256" key="2">
    <source>
        <dbReference type="ARBA" id="ARBA00009726"/>
    </source>
</evidence>
<dbReference type="InterPro" id="IPR036640">
    <property type="entry name" value="ABC1_TM_sf"/>
</dbReference>
<evidence type="ECO:0000313" key="15">
    <source>
        <dbReference type="EMBL" id="CAI0392139.1"/>
    </source>
</evidence>
<dbReference type="InterPro" id="IPR050173">
    <property type="entry name" value="ABC_transporter_C-like"/>
</dbReference>
<keyword evidence="11 13" id="KW-0472">Membrane</keyword>
<keyword evidence="4" id="KW-0813">Transport</keyword>
<dbReference type="PANTHER" id="PTHR24223:SF108">
    <property type="entry name" value="ABC TRANSPORTER C FAMILY MEMBER 8"/>
    <property type="match status" value="1"/>
</dbReference>
<evidence type="ECO:0000256" key="13">
    <source>
        <dbReference type="SAM" id="Phobius"/>
    </source>
</evidence>
<name>A0AAV0I658_9ROSI</name>
<proteinExistence type="inferred from homology"/>
<keyword evidence="9" id="KW-1278">Translocase</keyword>
<dbReference type="PANTHER" id="PTHR24223">
    <property type="entry name" value="ATP-BINDING CASSETTE SUB-FAMILY C"/>
    <property type="match status" value="1"/>
</dbReference>
<dbReference type="SUPFAM" id="SSF90123">
    <property type="entry name" value="ABC transporter transmembrane region"/>
    <property type="match status" value="1"/>
</dbReference>
<reference evidence="15" key="1">
    <citation type="submission" date="2022-08" db="EMBL/GenBank/DDBJ databases">
        <authorList>
            <person name="Gutierrez-Valencia J."/>
        </authorList>
    </citation>
    <scope>NUCLEOTIDE SEQUENCE</scope>
</reference>
<feature type="transmembrane region" description="Helical" evidence="13">
    <location>
        <begin position="92"/>
        <end position="112"/>
    </location>
</feature>
<feature type="transmembrane region" description="Helical" evidence="13">
    <location>
        <begin position="181"/>
        <end position="201"/>
    </location>
</feature>
<evidence type="ECO:0000256" key="1">
    <source>
        <dbReference type="ARBA" id="ARBA00004141"/>
    </source>
</evidence>
<evidence type="ECO:0000256" key="7">
    <source>
        <dbReference type="ARBA" id="ARBA00022741"/>
    </source>
</evidence>
<evidence type="ECO:0000256" key="4">
    <source>
        <dbReference type="ARBA" id="ARBA00022448"/>
    </source>
</evidence>
<dbReference type="FunFam" id="1.20.1560.10:FF:000002">
    <property type="entry name" value="ABC transporter C family member 5"/>
    <property type="match status" value="1"/>
</dbReference>
<dbReference type="EMBL" id="CAMGYJ010000003">
    <property type="protein sequence ID" value="CAI0392139.1"/>
    <property type="molecule type" value="Genomic_DNA"/>
</dbReference>
<gene>
    <name evidence="15" type="ORF">LITE_LOCUS7423</name>
</gene>
<dbReference type="GO" id="GO:0008559">
    <property type="term" value="F:ABC-type xenobiotic transporter activity"/>
    <property type="evidence" value="ECO:0007669"/>
    <property type="project" value="UniProtKB-EC"/>
</dbReference>
<evidence type="ECO:0000256" key="3">
    <source>
        <dbReference type="ARBA" id="ARBA00012191"/>
    </source>
</evidence>
<protein>
    <recommendedName>
        <fullName evidence="3">ABC-type xenobiotic transporter</fullName>
        <ecNumber evidence="3">7.6.2.2</ecNumber>
    </recommendedName>
</protein>